<dbReference type="SUPFAM" id="SSF55174">
    <property type="entry name" value="Alpha-L RNA-binding motif"/>
    <property type="match status" value="1"/>
</dbReference>
<accession>A0A1H3AUQ0</accession>
<dbReference type="EMBL" id="FNOS01000001">
    <property type="protein sequence ID" value="SDX33452.1"/>
    <property type="molecule type" value="Genomic_DNA"/>
</dbReference>
<dbReference type="CDD" id="cd00165">
    <property type="entry name" value="S4"/>
    <property type="match status" value="1"/>
</dbReference>
<evidence type="ECO:0000256" key="1">
    <source>
        <dbReference type="PROSITE-ProRule" id="PRU00182"/>
    </source>
</evidence>
<feature type="domain" description="RNA-binding S4" evidence="2">
    <location>
        <begin position="179"/>
        <end position="236"/>
    </location>
</feature>
<dbReference type="SMART" id="SM00363">
    <property type="entry name" value="S4"/>
    <property type="match status" value="1"/>
</dbReference>
<dbReference type="PROSITE" id="PS50889">
    <property type="entry name" value="S4"/>
    <property type="match status" value="1"/>
</dbReference>
<dbReference type="RefSeq" id="WP_093104946.1">
    <property type="nucleotide sequence ID" value="NZ_FNOS01000001.1"/>
</dbReference>
<protein>
    <submittedName>
        <fullName evidence="3">RNA-binding protein YlmH, contains S4-like domain</fullName>
    </submittedName>
</protein>
<keyword evidence="4" id="KW-1185">Reference proteome</keyword>
<comment type="caution">
    <text evidence="3">The sequence shown here is derived from an EMBL/GenBank/DDBJ whole genome shotgun (WGS) entry which is preliminary data.</text>
</comment>
<reference evidence="3 4" key="1">
    <citation type="submission" date="2016-10" db="EMBL/GenBank/DDBJ databases">
        <authorList>
            <person name="Varghese N."/>
            <person name="Submissions S."/>
        </authorList>
    </citation>
    <scope>NUCLEOTIDE SEQUENCE [LARGE SCALE GENOMIC DNA]</scope>
    <source>
        <strain evidence="3 4">DSM 20748</strain>
    </source>
</reference>
<dbReference type="Proteomes" id="UP000198647">
    <property type="component" value="Unassembled WGS sequence"/>
</dbReference>
<dbReference type="Pfam" id="PF01479">
    <property type="entry name" value="S4"/>
    <property type="match status" value="1"/>
</dbReference>
<dbReference type="Gene3D" id="3.30.70.330">
    <property type="match status" value="1"/>
</dbReference>
<dbReference type="InterPro" id="IPR012677">
    <property type="entry name" value="Nucleotide-bd_a/b_plait_sf"/>
</dbReference>
<evidence type="ECO:0000313" key="4">
    <source>
        <dbReference type="Proteomes" id="UP000198647"/>
    </source>
</evidence>
<dbReference type="InterPro" id="IPR036986">
    <property type="entry name" value="S4_RNA-bd_sf"/>
</dbReference>
<keyword evidence="1" id="KW-0694">RNA-binding</keyword>
<dbReference type="PANTHER" id="PTHR13633:SF3">
    <property type="entry name" value="MITOCHONDRIAL TRANSCRIPTION RESCUE FACTOR 1"/>
    <property type="match status" value="1"/>
</dbReference>
<proteinExistence type="predicted"/>
<gene>
    <name evidence="3" type="ORF">SAMN04488081_0201</name>
</gene>
<name>A0A1H3AUQ0_9BACI</name>
<sequence>MEIYQHFRKEERPFIDQVEAWRKNVEMRFQRKLTDFLNPRERQIATSLLRNTDLQVEFSGKDDEERRRMIIAPEYESIEEEDFQLTLLEASYPAKFVSLEHRDVLGAFMSLGIKREKLGDLIVKDGLIHIIAAAEISDFIKMQLQQINKASVTWKEIEMGSRMTSEEEWKESSATVSSLRIDVVLKEIYNMPRKKSVMYIKGGQVKVNFRTVDDPSFLLEEGDLISLRGKGRSELTEVMGQTKKDKWRITFSVLS</sequence>
<dbReference type="InterPro" id="IPR048443">
    <property type="entry name" value="RqcP2_N"/>
</dbReference>
<dbReference type="Gene3D" id="3.30.1370.160">
    <property type="match status" value="1"/>
</dbReference>
<dbReference type="Pfam" id="PF21278">
    <property type="entry name" value="YlmH_1st"/>
    <property type="match status" value="1"/>
</dbReference>
<dbReference type="Gene3D" id="3.10.290.10">
    <property type="entry name" value="RNA-binding S4 domain"/>
    <property type="match status" value="1"/>
</dbReference>
<dbReference type="InterPro" id="IPR002942">
    <property type="entry name" value="S4_RNA-bd"/>
</dbReference>
<dbReference type="InterPro" id="IPR040591">
    <property type="entry name" value="RqcP2_RBD"/>
</dbReference>
<dbReference type="Pfam" id="PF17774">
    <property type="entry name" value="YlmH_RBD"/>
    <property type="match status" value="1"/>
</dbReference>
<evidence type="ECO:0000313" key="3">
    <source>
        <dbReference type="EMBL" id="SDX33452.1"/>
    </source>
</evidence>
<organism evidence="3 4">
    <name type="scientific">Salimicrobium album</name>
    <dbReference type="NCBI Taxonomy" id="50717"/>
    <lineage>
        <taxon>Bacteria</taxon>
        <taxon>Bacillati</taxon>
        <taxon>Bacillota</taxon>
        <taxon>Bacilli</taxon>
        <taxon>Bacillales</taxon>
        <taxon>Bacillaceae</taxon>
        <taxon>Salimicrobium</taxon>
    </lineage>
</organism>
<evidence type="ECO:0000259" key="2">
    <source>
        <dbReference type="SMART" id="SM00363"/>
    </source>
</evidence>
<dbReference type="PANTHER" id="PTHR13633">
    <property type="entry name" value="MITOCHONDRIAL TRANSCRIPTION RESCUE FACTOR 1"/>
    <property type="match status" value="1"/>
</dbReference>